<accession>A0ABP0WA79</accession>
<dbReference type="Proteomes" id="UP001497444">
    <property type="component" value="Chromosome 16"/>
</dbReference>
<dbReference type="Pfam" id="PF00560">
    <property type="entry name" value="LRR_1"/>
    <property type="match status" value="3"/>
</dbReference>
<evidence type="ECO:0000256" key="1">
    <source>
        <dbReference type="ARBA" id="ARBA00022614"/>
    </source>
</evidence>
<keyword evidence="1" id="KW-0433">Leucine-rich repeat</keyword>
<dbReference type="Gene3D" id="3.80.10.10">
    <property type="entry name" value="Ribonuclease Inhibitor"/>
    <property type="match status" value="1"/>
</dbReference>
<gene>
    <name evidence="5" type="ORF">CSSPJE1EN1_LOCUS9216</name>
</gene>
<sequence>MGGRLYSGSSSTMTELLLVLGFGFWVIQSIVAVKADGGTTHECPAAERDALLAFKAGIKEDPSGQLSNWVASTDCCTWSNILCRDGHVISLDLRPDPAFDNSGIFLTGPLGSSLCNLPELEVLDVSEMQNLTGPIPTAIGNLKNLLHLDVRDNKLTGSIPSTVGNLKKLNFLSLGGNPITGVIPSSIGNIGASLNYIFLGDSSLSGIIPNSLYGLTNLTDLFLENSRLSGPLSPLVGNLGPTLLVLDISSNKFTGPLPSTLGKLTSVFLLDVSSNSFIGSIPPSIGNIGHTLFNLELYNNKLTGTIPPKFAKQLTGLAALGLQGNLLTGPIPQGAPFSSFGVDSFTPGNPGLCGHPLPACSKHRKL</sequence>
<dbReference type="SUPFAM" id="SSF52058">
    <property type="entry name" value="L domain-like"/>
    <property type="match status" value="1"/>
</dbReference>
<keyword evidence="2" id="KW-0732">Signal</keyword>
<dbReference type="PANTHER" id="PTHR48060">
    <property type="entry name" value="DNA DAMAGE-REPAIR/TOLERATION PROTEIN DRT100"/>
    <property type="match status" value="1"/>
</dbReference>
<name>A0ABP0WA79_9BRYO</name>
<evidence type="ECO:0000256" key="2">
    <source>
        <dbReference type="ARBA" id="ARBA00022729"/>
    </source>
</evidence>
<dbReference type="PANTHER" id="PTHR48060:SF21">
    <property type="entry name" value="L DOMAIN-LIKE PROTEIN"/>
    <property type="match status" value="1"/>
</dbReference>
<feature type="domain" description="Leucine-rich repeat-containing N-terminal plant-type" evidence="4">
    <location>
        <begin position="46"/>
        <end position="83"/>
    </location>
</feature>
<reference evidence="5" key="1">
    <citation type="submission" date="2024-02" db="EMBL/GenBank/DDBJ databases">
        <authorList>
            <consortium name="ELIXIR-Norway"/>
            <consortium name="Elixir Norway"/>
        </authorList>
    </citation>
    <scope>NUCLEOTIDE SEQUENCE</scope>
</reference>
<dbReference type="EMBL" id="OZ020111">
    <property type="protein sequence ID" value="CAK9263738.1"/>
    <property type="molecule type" value="Genomic_DNA"/>
</dbReference>
<dbReference type="Pfam" id="PF08263">
    <property type="entry name" value="LRRNT_2"/>
    <property type="match status" value="1"/>
</dbReference>
<dbReference type="InterPro" id="IPR013210">
    <property type="entry name" value="LRR_N_plant-typ"/>
</dbReference>
<evidence type="ECO:0000313" key="6">
    <source>
        <dbReference type="Proteomes" id="UP001497444"/>
    </source>
</evidence>
<dbReference type="InterPro" id="IPR001611">
    <property type="entry name" value="Leu-rich_rpt"/>
</dbReference>
<evidence type="ECO:0000313" key="5">
    <source>
        <dbReference type="EMBL" id="CAK9263738.1"/>
    </source>
</evidence>
<evidence type="ECO:0000256" key="3">
    <source>
        <dbReference type="ARBA" id="ARBA00022737"/>
    </source>
</evidence>
<organism evidence="5 6">
    <name type="scientific">Sphagnum jensenii</name>
    <dbReference type="NCBI Taxonomy" id="128206"/>
    <lineage>
        <taxon>Eukaryota</taxon>
        <taxon>Viridiplantae</taxon>
        <taxon>Streptophyta</taxon>
        <taxon>Embryophyta</taxon>
        <taxon>Bryophyta</taxon>
        <taxon>Sphagnophytina</taxon>
        <taxon>Sphagnopsida</taxon>
        <taxon>Sphagnales</taxon>
        <taxon>Sphagnaceae</taxon>
        <taxon>Sphagnum</taxon>
    </lineage>
</organism>
<keyword evidence="3" id="KW-0677">Repeat</keyword>
<evidence type="ECO:0000259" key="4">
    <source>
        <dbReference type="Pfam" id="PF08263"/>
    </source>
</evidence>
<dbReference type="InterPro" id="IPR053211">
    <property type="entry name" value="DNA_repair-toleration"/>
</dbReference>
<dbReference type="Pfam" id="PF13855">
    <property type="entry name" value="LRR_8"/>
    <property type="match status" value="1"/>
</dbReference>
<proteinExistence type="predicted"/>
<protein>
    <recommendedName>
        <fullName evidence="4">Leucine-rich repeat-containing N-terminal plant-type domain-containing protein</fullName>
    </recommendedName>
</protein>
<dbReference type="InterPro" id="IPR032675">
    <property type="entry name" value="LRR_dom_sf"/>
</dbReference>
<keyword evidence="6" id="KW-1185">Reference proteome</keyword>